<comment type="caution">
    <text evidence="1">The sequence shown here is derived from an EMBL/GenBank/DDBJ whole genome shotgun (WGS) entry which is preliminary data.</text>
</comment>
<accession>A0A508A8P4</accession>
<dbReference type="OrthoDB" id="6058390at2"/>
<reference evidence="1 2" key="1">
    <citation type="submission" date="2019-06" db="EMBL/GenBank/DDBJ databases">
        <title>Lysobacter alkalisoli sp. nov. isolated from saline soil.</title>
        <authorList>
            <person name="Sun J.-Q."/>
            <person name="Xu L."/>
        </authorList>
    </citation>
    <scope>NUCLEOTIDE SEQUENCE [LARGE SCALE GENOMIC DNA]</scope>
    <source>
        <strain evidence="1 2">JCM 31130</strain>
    </source>
</reference>
<sequence>MRKLFLLAVLLVLGWWYFDGSRKMTEASIEAFHVEQLAALDRHEAAALCASLATDYQGEVVSIQGEQATRETVGRERACRDLEASVELFRRLDQASRGLLKPRFDVRITRVELATDRKSARVESVSTLKVGETLLARTRSTDTLVRHVGRIKISASESRNWVYVE</sequence>
<proteinExistence type="predicted"/>
<dbReference type="RefSeq" id="WP_141518044.1">
    <property type="nucleotide sequence ID" value="NZ_VICE01000066.1"/>
</dbReference>
<name>A0A508A8P4_9GAMM</name>
<dbReference type="Proteomes" id="UP000318212">
    <property type="component" value="Unassembled WGS sequence"/>
</dbReference>
<gene>
    <name evidence="1" type="ORF">FKV25_06860</name>
</gene>
<dbReference type="AlphaFoldDB" id="A0A508A8P4"/>
<evidence type="ECO:0000313" key="2">
    <source>
        <dbReference type="Proteomes" id="UP000318212"/>
    </source>
</evidence>
<protein>
    <recommendedName>
        <fullName evidence="3">Nuclear transport factor 2 family protein</fullName>
    </recommendedName>
</protein>
<dbReference type="EMBL" id="VICE01000066">
    <property type="protein sequence ID" value="TQD46359.1"/>
    <property type="molecule type" value="Genomic_DNA"/>
</dbReference>
<keyword evidence="2" id="KW-1185">Reference proteome</keyword>
<organism evidence="1 2">
    <name type="scientific">Marilutibacter aestuarii</name>
    <dbReference type="NCBI Taxonomy" id="1706195"/>
    <lineage>
        <taxon>Bacteria</taxon>
        <taxon>Pseudomonadati</taxon>
        <taxon>Pseudomonadota</taxon>
        <taxon>Gammaproteobacteria</taxon>
        <taxon>Lysobacterales</taxon>
        <taxon>Lysobacteraceae</taxon>
        <taxon>Marilutibacter</taxon>
    </lineage>
</organism>
<evidence type="ECO:0000313" key="1">
    <source>
        <dbReference type="EMBL" id="TQD46359.1"/>
    </source>
</evidence>
<evidence type="ECO:0008006" key="3">
    <source>
        <dbReference type="Google" id="ProtNLM"/>
    </source>
</evidence>